<dbReference type="InterPro" id="IPR001753">
    <property type="entry name" value="Enoyl-CoA_hydra/iso"/>
</dbReference>
<dbReference type="EMBL" id="JACHJQ010000008">
    <property type="protein sequence ID" value="MBB4910891.1"/>
    <property type="molecule type" value="Genomic_DNA"/>
</dbReference>
<dbReference type="GO" id="GO:0006635">
    <property type="term" value="P:fatty acid beta-oxidation"/>
    <property type="evidence" value="ECO:0007669"/>
    <property type="project" value="TreeGrafter"/>
</dbReference>
<gene>
    <name evidence="4" type="ORF">FHR82_007150</name>
</gene>
<dbReference type="InterPro" id="IPR029045">
    <property type="entry name" value="ClpP/crotonase-like_dom_sf"/>
</dbReference>
<dbReference type="InterPro" id="IPR018376">
    <property type="entry name" value="Enoyl-CoA_hyd/isom_CS"/>
</dbReference>
<dbReference type="CDD" id="cd06558">
    <property type="entry name" value="crotonase-like"/>
    <property type="match status" value="1"/>
</dbReference>
<evidence type="ECO:0000256" key="2">
    <source>
        <dbReference type="RuleBase" id="RU003707"/>
    </source>
</evidence>
<keyword evidence="5" id="KW-1185">Reference proteome</keyword>
<organism evidence="4 5">
    <name type="scientific">Actinophytocola algeriensis</name>
    <dbReference type="NCBI Taxonomy" id="1768010"/>
    <lineage>
        <taxon>Bacteria</taxon>
        <taxon>Bacillati</taxon>
        <taxon>Actinomycetota</taxon>
        <taxon>Actinomycetes</taxon>
        <taxon>Pseudonocardiales</taxon>
        <taxon>Pseudonocardiaceae</taxon>
    </lineage>
</organism>
<dbReference type="Proteomes" id="UP000520767">
    <property type="component" value="Unassembled WGS sequence"/>
</dbReference>
<name>A0A7W7VHX6_9PSEU</name>
<evidence type="ECO:0000313" key="5">
    <source>
        <dbReference type="Proteomes" id="UP000520767"/>
    </source>
</evidence>
<feature type="compositionally biased region" description="Basic residues" evidence="3">
    <location>
        <begin position="192"/>
        <end position="205"/>
    </location>
</feature>
<comment type="similarity">
    <text evidence="1 2">Belongs to the enoyl-CoA hydratase/isomerase family.</text>
</comment>
<protein>
    <submittedName>
        <fullName evidence="4">Enoyl-CoA hydratase/carnithine racemase</fullName>
    </submittedName>
</protein>
<dbReference type="SUPFAM" id="SSF52096">
    <property type="entry name" value="ClpP/crotonase"/>
    <property type="match status" value="1"/>
</dbReference>
<evidence type="ECO:0000313" key="4">
    <source>
        <dbReference type="EMBL" id="MBB4910891.1"/>
    </source>
</evidence>
<dbReference type="PANTHER" id="PTHR11941:SF54">
    <property type="entry name" value="ENOYL-COA HYDRATASE, MITOCHONDRIAL"/>
    <property type="match status" value="1"/>
</dbReference>
<dbReference type="Gene3D" id="3.90.226.10">
    <property type="entry name" value="2-enoyl-CoA Hydratase, Chain A, domain 1"/>
    <property type="match status" value="1"/>
</dbReference>
<evidence type="ECO:0000256" key="1">
    <source>
        <dbReference type="ARBA" id="ARBA00005254"/>
    </source>
</evidence>
<reference evidence="4 5" key="1">
    <citation type="submission" date="2020-08" db="EMBL/GenBank/DDBJ databases">
        <title>Genomic Encyclopedia of Type Strains, Phase III (KMG-III): the genomes of soil and plant-associated and newly described type strains.</title>
        <authorList>
            <person name="Whitman W."/>
        </authorList>
    </citation>
    <scope>NUCLEOTIDE SEQUENCE [LARGE SCALE GENOMIC DNA]</scope>
    <source>
        <strain evidence="4 5">CECT 8960</strain>
    </source>
</reference>
<dbReference type="Pfam" id="PF00378">
    <property type="entry name" value="ECH_1"/>
    <property type="match status" value="1"/>
</dbReference>
<dbReference type="AlphaFoldDB" id="A0A7W7VHX6"/>
<dbReference type="PANTHER" id="PTHR11941">
    <property type="entry name" value="ENOYL-COA HYDRATASE-RELATED"/>
    <property type="match status" value="1"/>
</dbReference>
<evidence type="ECO:0000256" key="3">
    <source>
        <dbReference type="SAM" id="MobiDB-lite"/>
    </source>
</evidence>
<accession>A0A7W7VHX6</accession>
<dbReference type="RefSeq" id="WP_221464670.1">
    <property type="nucleotide sequence ID" value="NZ_JACHJQ010000008.1"/>
</dbReference>
<proteinExistence type="inferred from homology"/>
<sequence length="269" mass="28776">MSLVRLEEPAPGVRLLRLDDPGRRNAISPALRDDLCAAVDAVAADGDARALVLTGNGTAFCAGADLTATFGDPGLPVHVLRDRLRATYDSFLRVRRLPIPTIAAVQGAAVGAGANLALCCDLRIAGPRARFGITFTRLGLHPGGGCTAFLVDALGPQRALAVLLDGATLSAAEAEAAGLVLAGRRRPARCRARHRHPVRRARSGARRGCQTDRRDRRGRGVRRGARFRGVGTGVLGHETRCRHGDRGFAESHLIDFGVEFETCFRRQIR</sequence>
<feature type="region of interest" description="Disordered" evidence="3">
    <location>
        <begin position="192"/>
        <end position="223"/>
    </location>
</feature>
<dbReference type="PROSITE" id="PS00166">
    <property type="entry name" value="ENOYL_COA_HYDRATASE"/>
    <property type="match status" value="1"/>
</dbReference>
<dbReference type="GO" id="GO:0003824">
    <property type="term" value="F:catalytic activity"/>
    <property type="evidence" value="ECO:0007669"/>
    <property type="project" value="InterPro"/>
</dbReference>
<comment type="caution">
    <text evidence="4">The sequence shown here is derived from an EMBL/GenBank/DDBJ whole genome shotgun (WGS) entry which is preliminary data.</text>
</comment>